<comment type="caution">
    <text evidence="2">The sequence shown here is derived from an EMBL/GenBank/DDBJ whole genome shotgun (WGS) entry which is preliminary data.</text>
</comment>
<sequence>MEITIDLIIGTSMVLAILCWILAGYYYHQVKKRIGSSWLVGGLLMAGLAGFFIWTAIPLWTSL</sequence>
<keyword evidence="1" id="KW-0472">Membrane</keyword>
<keyword evidence="1" id="KW-1133">Transmembrane helix</keyword>
<dbReference type="EMBL" id="JQCL01000015">
    <property type="protein sequence ID" value="KRO14362.1"/>
    <property type="molecule type" value="Genomic_DNA"/>
</dbReference>
<dbReference type="RefSeq" id="WP_057705482.1">
    <property type="nucleotide sequence ID" value="NZ_JQCL01000015.1"/>
</dbReference>
<gene>
    <name evidence="2" type="ORF">IV64_GL001656</name>
</gene>
<keyword evidence="3" id="KW-1185">Reference proteome</keyword>
<organism evidence="2 3">
    <name type="scientific">Lactiplantibacillus xiangfangensis</name>
    <dbReference type="NCBI Taxonomy" id="942150"/>
    <lineage>
        <taxon>Bacteria</taxon>
        <taxon>Bacillati</taxon>
        <taxon>Bacillota</taxon>
        <taxon>Bacilli</taxon>
        <taxon>Lactobacillales</taxon>
        <taxon>Lactobacillaceae</taxon>
        <taxon>Lactiplantibacillus</taxon>
    </lineage>
</organism>
<feature type="transmembrane region" description="Helical" evidence="1">
    <location>
        <begin position="39"/>
        <end position="60"/>
    </location>
</feature>
<evidence type="ECO:0000313" key="2">
    <source>
        <dbReference type="EMBL" id="KRO14362.1"/>
    </source>
</evidence>
<dbReference type="OrthoDB" id="2322623at2"/>
<dbReference type="Proteomes" id="UP000051783">
    <property type="component" value="Unassembled WGS sequence"/>
</dbReference>
<protein>
    <submittedName>
        <fullName evidence="2">Uncharacterized protein</fullName>
    </submittedName>
</protein>
<accession>A0A0R2MUK3</accession>
<feature type="transmembrane region" description="Helical" evidence="1">
    <location>
        <begin position="6"/>
        <end position="27"/>
    </location>
</feature>
<name>A0A0R2MUK3_9LACO</name>
<proteinExistence type="predicted"/>
<evidence type="ECO:0000313" key="3">
    <source>
        <dbReference type="Proteomes" id="UP000051783"/>
    </source>
</evidence>
<reference evidence="2 3" key="1">
    <citation type="journal article" date="2015" name="Genome Announc.">
        <title>Expanding the biotechnology potential of lactobacilli through comparative genomics of 213 strains and associated genera.</title>
        <authorList>
            <person name="Sun Z."/>
            <person name="Harris H.M."/>
            <person name="McCann A."/>
            <person name="Guo C."/>
            <person name="Argimon S."/>
            <person name="Zhang W."/>
            <person name="Yang X."/>
            <person name="Jeffery I.B."/>
            <person name="Cooney J.C."/>
            <person name="Kagawa T.F."/>
            <person name="Liu W."/>
            <person name="Song Y."/>
            <person name="Salvetti E."/>
            <person name="Wrobel A."/>
            <person name="Rasinkangas P."/>
            <person name="Parkhill J."/>
            <person name="Rea M.C."/>
            <person name="O'Sullivan O."/>
            <person name="Ritari J."/>
            <person name="Douillard F.P."/>
            <person name="Paul Ross R."/>
            <person name="Yang R."/>
            <person name="Briner A.E."/>
            <person name="Felis G.E."/>
            <person name="de Vos W.M."/>
            <person name="Barrangou R."/>
            <person name="Klaenhammer T.R."/>
            <person name="Caufield P.W."/>
            <person name="Cui Y."/>
            <person name="Zhang H."/>
            <person name="O'Toole P.W."/>
        </authorList>
    </citation>
    <scope>NUCLEOTIDE SEQUENCE [LARGE SCALE GENOMIC DNA]</scope>
    <source>
        <strain evidence="2 3">LMG 26013</strain>
    </source>
</reference>
<dbReference type="STRING" id="942150.IV64_GL001656"/>
<evidence type="ECO:0000256" key="1">
    <source>
        <dbReference type="SAM" id="Phobius"/>
    </source>
</evidence>
<dbReference type="AlphaFoldDB" id="A0A0R2MUK3"/>
<dbReference type="PATRIC" id="fig|942150.3.peg.1707"/>
<keyword evidence="1" id="KW-0812">Transmembrane</keyword>